<gene>
    <name evidence="1" type="ORF">CHRIB12_LOCUS23081</name>
</gene>
<sequence length="119" mass="13432">MTSVQRNVVDVLPNNLGDSKESLTHVDAREISVPAVCEVTGYLILDFLWPLKAGGSWLTKERQKFENFTEEKFQSFYQSAAINIEVINVFHENQDAVSIFVNGNLTSLTGYKTDVIQDF</sequence>
<dbReference type="AlphaFoldDB" id="A0A916EKA3"/>
<comment type="caution">
    <text evidence="1">The sequence shown here is derived from an EMBL/GenBank/DDBJ whole genome shotgun (WGS) entry which is preliminary data.</text>
</comment>
<reference evidence="1" key="1">
    <citation type="submission" date="2020-05" db="EMBL/GenBank/DDBJ databases">
        <authorList>
            <person name="Rincon C."/>
            <person name="Sanders R I."/>
            <person name="Robbins C."/>
            <person name="Chaturvedi A."/>
        </authorList>
    </citation>
    <scope>NUCLEOTIDE SEQUENCE</scope>
    <source>
        <strain evidence="1">CHB12</strain>
    </source>
</reference>
<dbReference type="Proteomes" id="UP000684084">
    <property type="component" value="Unassembled WGS sequence"/>
</dbReference>
<organism evidence="1 2">
    <name type="scientific">Rhizophagus irregularis</name>
    <dbReference type="NCBI Taxonomy" id="588596"/>
    <lineage>
        <taxon>Eukaryota</taxon>
        <taxon>Fungi</taxon>
        <taxon>Fungi incertae sedis</taxon>
        <taxon>Mucoromycota</taxon>
        <taxon>Glomeromycotina</taxon>
        <taxon>Glomeromycetes</taxon>
        <taxon>Glomerales</taxon>
        <taxon>Glomeraceae</taxon>
        <taxon>Rhizophagus</taxon>
    </lineage>
</organism>
<dbReference type="VEuPathDB" id="FungiDB:RhiirFUN_013707"/>
<dbReference type="EMBL" id="CAGKOT010000085">
    <property type="protein sequence ID" value="CAB5393920.1"/>
    <property type="molecule type" value="Genomic_DNA"/>
</dbReference>
<dbReference type="OrthoDB" id="2396686at2759"/>
<proteinExistence type="predicted"/>
<evidence type="ECO:0000313" key="2">
    <source>
        <dbReference type="Proteomes" id="UP000684084"/>
    </source>
</evidence>
<protein>
    <submittedName>
        <fullName evidence="1">Uncharacterized protein</fullName>
    </submittedName>
</protein>
<evidence type="ECO:0000313" key="1">
    <source>
        <dbReference type="EMBL" id="CAB5393920.1"/>
    </source>
</evidence>
<accession>A0A916EKA3</accession>
<name>A0A916EKA3_9GLOM</name>